<dbReference type="RefSeq" id="WP_394830600.1">
    <property type="nucleotide sequence ID" value="NZ_CP089929.1"/>
</dbReference>
<organism evidence="1 2">
    <name type="scientific">Pendulispora rubella</name>
    <dbReference type="NCBI Taxonomy" id="2741070"/>
    <lineage>
        <taxon>Bacteria</taxon>
        <taxon>Pseudomonadati</taxon>
        <taxon>Myxococcota</taxon>
        <taxon>Myxococcia</taxon>
        <taxon>Myxococcales</taxon>
        <taxon>Sorangiineae</taxon>
        <taxon>Pendulisporaceae</taxon>
        <taxon>Pendulispora</taxon>
    </lineage>
</organism>
<sequence>MNALDHEGIFAQAWNDPRYTRYEIPPLDVNRVLEERYRTNEPLRLTRTMLWDMETKKSRRPDRYIPYVVAAGSAEAWDDRPAADGAPTFVRKSMQRLWRQPDVYELILEQTRLNHATQTVTFIGAASYPDRNGQLLHAGTGQPIFHVVHGVGGEEDRPHNRWEIVLLTDARDAKWTEPFAQIARDPWLPGYLEIYIRNDLGIDLTRRDLP</sequence>
<proteinExistence type="predicted"/>
<evidence type="ECO:0000313" key="1">
    <source>
        <dbReference type="EMBL" id="WXB00993.1"/>
    </source>
</evidence>
<evidence type="ECO:0000313" key="2">
    <source>
        <dbReference type="Proteomes" id="UP001374803"/>
    </source>
</evidence>
<reference evidence="1" key="1">
    <citation type="submission" date="2021-12" db="EMBL/GenBank/DDBJ databases">
        <title>Discovery of the Pendulisporaceae a myxobacterial family with distinct sporulation behavior and unique specialized metabolism.</title>
        <authorList>
            <person name="Garcia R."/>
            <person name="Popoff A."/>
            <person name="Bader C.D."/>
            <person name="Loehr J."/>
            <person name="Walesch S."/>
            <person name="Walt C."/>
            <person name="Boldt J."/>
            <person name="Bunk B."/>
            <person name="Haeckl F.J.F.P.J."/>
            <person name="Gunesch A.P."/>
            <person name="Birkelbach J."/>
            <person name="Nuebel U."/>
            <person name="Pietschmann T."/>
            <person name="Bach T."/>
            <person name="Mueller R."/>
        </authorList>
    </citation>
    <scope>NUCLEOTIDE SEQUENCE</scope>
    <source>
        <strain evidence="1">MSr11367</strain>
    </source>
</reference>
<dbReference type="EMBL" id="CP089983">
    <property type="protein sequence ID" value="WXB00993.1"/>
    <property type="molecule type" value="Genomic_DNA"/>
</dbReference>
<name>A0ABZ2KQR7_9BACT</name>
<accession>A0ABZ2KQR7</accession>
<dbReference type="Proteomes" id="UP001374803">
    <property type="component" value="Chromosome"/>
</dbReference>
<keyword evidence="2" id="KW-1185">Reference proteome</keyword>
<protein>
    <submittedName>
        <fullName evidence="1">Uncharacterized protein</fullName>
    </submittedName>
</protein>
<gene>
    <name evidence="1" type="ORF">LVJ94_29245</name>
</gene>